<gene>
    <name evidence="3" type="ORF">PLANPX_3987</name>
</gene>
<dbReference type="EMBL" id="AP021861">
    <property type="protein sequence ID" value="BBO34375.1"/>
    <property type="molecule type" value="Genomic_DNA"/>
</dbReference>
<name>A0A5K7XDB0_9BACT</name>
<feature type="domain" description="UBC core" evidence="2">
    <location>
        <begin position="4"/>
        <end position="157"/>
    </location>
</feature>
<evidence type="ECO:0000313" key="3">
    <source>
        <dbReference type="EMBL" id="BBO34375.1"/>
    </source>
</evidence>
<dbReference type="Proteomes" id="UP000326837">
    <property type="component" value="Chromosome"/>
</dbReference>
<protein>
    <recommendedName>
        <fullName evidence="2">UBC core domain-containing protein</fullName>
    </recommendedName>
</protein>
<evidence type="ECO:0000313" key="4">
    <source>
        <dbReference type="Proteomes" id="UP000326837"/>
    </source>
</evidence>
<evidence type="ECO:0000259" key="2">
    <source>
        <dbReference type="PROSITE" id="PS50127"/>
    </source>
</evidence>
<dbReference type="Pfam" id="PF00179">
    <property type="entry name" value="UQ_con"/>
    <property type="match status" value="1"/>
</dbReference>
<dbReference type="AlphaFoldDB" id="A0A5K7XDB0"/>
<dbReference type="InterPro" id="IPR016135">
    <property type="entry name" value="UBQ-conjugating_enzyme/RWD"/>
</dbReference>
<dbReference type="RefSeq" id="WP_152099960.1">
    <property type="nucleotide sequence ID" value="NZ_AP021861.1"/>
</dbReference>
<keyword evidence="4" id="KW-1185">Reference proteome</keyword>
<feature type="compositionally biased region" description="Low complexity" evidence="1">
    <location>
        <begin position="158"/>
        <end position="170"/>
    </location>
</feature>
<dbReference type="InterPro" id="IPR011723">
    <property type="entry name" value="Znf/thioredoxin_put"/>
</dbReference>
<dbReference type="Pfam" id="PF13717">
    <property type="entry name" value="Zn_ribbon_4"/>
    <property type="match status" value="1"/>
</dbReference>
<evidence type="ECO:0000256" key="1">
    <source>
        <dbReference type="SAM" id="MobiDB-lite"/>
    </source>
</evidence>
<dbReference type="Gene3D" id="3.10.110.10">
    <property type="entry name" value="Ubiquitin Conjugating Enzyme"/>
    <property type="match status" value="1"/>
</dbReference>
<sequence length="283" mass="30802">MSAVRLRRLKADHERLSEYVRRHPRLKLIQAEGDPPERYQLEMQIKSVRMVGGELQPVQSHLVEISLPLAYPRTPPQCRMLTPVFHPNIAPHAICVGDHWGAGESLQSIVTRIGEMLAYQSYNVKSPLNGEAARWVEENKERLPLDRVSLLVEDEQPAAVGSATTATVAKPTPPEIRPANPSTIAPARSDATPQTLSQRLAASTVVPPVPPQPQTPPPPPPPTPVMASSPATPPSAPAAPQAEAVRDLVSIVCPHCNAGYQVSRDSSGRRVRCRKCQQVFVAS</sequence>
<dbReference type="InterPro" id="IPR000608">
    <property type="entry name" value="UBC"/>
</dbReference>
<feature type="compositionally biased region" description="Polar residues" evidence="1">
    <location>
        <begin position="191"/>
        <end position="200"/>
    </location>
</feature>
<dbReference type="KEGG" id="lpav:PLANPX_3987"/>
<dbReference type="PROSITE" id="PS50127">
    <property type="entry name" value="UBC_2"/>
    <property type="match status" value="1"/>
</dbReference>
<dbReference type="SUPFAM" id="SSF54495">
    <property type="entry name" value="UBC-like"/>
    <property type="match status" value="1"/>
</dbReference>
<feature type="region of interest" description="Disordered" evidence="1">
    <location>
        <begin position="156"/>
        <end position="241"/>
    </location>
</feature>
<dbReference type="NCBIfam" id="TIGR02098">
    <property type="entry name" value="MJ0042_CXXC"/>
    <property type="match status" value="1"/>
</dbReference>
<reference evidence="4" key="1">
    <citation type="submission" date="2019-10" db="EMBL/GenBank/DDBJ databases">
        <title>Lacipirellula parvula gen. nov., sp. nov., representing a lineage of planctomycetes widespread in freshwater anoxic habitats, and description of the family Lacipirellulaceae.</title>
        <authorList>
            <person name="Dedysh S.N."/>
            <person name="Kulichevskaya I.S."/>
            <person name="Beletsky A.V."/>
            <person name="Rakitin A.L."/>
            <person name="Mardanov A.V."/>
            <person name="Ivanova A.A."/>
            <person name="Saltykova V.X."/>
            <person name="Rijpstra W.I.C."/>
            <person name="Sinninghe Damste J.S."/>
            <person name="Ravin N.V."/>
        </authorList>
    </citation>
    <scope>NUCLEOTIDE SEQUENCE [LARGE SCALE GENOMIC DNA]</scope>
    <source>
        <strain evidence="4">PX69</strain>
    </source>
</reference>
<feature type="compositionally biased region" description="Pro residues" evidence="1">
    <location>
        <begin position="207"/>
        <end position="224"/>
    </location>
</feature>
<organism evidence="3 4">
    <name type="scientific">Lacipirellula parvula</name>
    <dbReference type="NCBI Taxonomy" id="2650471"/>
    <lineage>
        <taxon>Bacteria</taxon>
        <taxon>Pseudomonadati</taxon>
        <taxon>Planctomycetota</taxon>
        <taxon>Planctomycetia</taxon>
        <taxon>Pirellulales</taxon>
        <taxon>Lacipirellulaceae</taxon>
        <taxon>Lacipirellula</taxon>
    </lineage>
</organism>
<accession>A0A5K7XDB0</accession>
<proteinExistence type="predicted"/>